<evidence type="ECO:0000256" key="1">
    <source>
        <dbReference type="SAM" id="MobiDB-lite"/>
    </source>
</evidence>
<feature type="transmembrane region" description="Helical" evidence="2">
    <location>
        <begin position="21"/>
        <end position="43"/>
    </location>
</feature>
<name>A0A261FKF3_9BIFI</name>
<gene>
    <name evidence="4" type="ORF">BMYO_1197</name>
</gene>
<dbReference type="AlphaFoldDB" id="A0A261FKF3"/>
<dbReference type="RefSeq" id="WP_233428180.1">
    <property type="nucleotide sequence ID" value="NZ_MWWW01000013.1"/>
</dbReference>
<dbReference type="EMBL" id="MWWW01000013">
    <property type="protein sequence ID" value="OZG59629.1"/>
    <property type="molecule type" value="Genomic_DNA"/>
</dbReference>
<evidence type="ECO:0000259" key="3">
    <source>
        <dbReference type="Pfam" id="PF13354"/>
    </source>
</evidence>
<accession>A0A261FKF3</accession>
<dbReference type="PANTHER" id="PTHR35333:SF3">
    <property type="entry name" value="BETA-LACTAMASE-TYPE TRANSPEPTIDASE FOLD CONTAINING PROTEIN"/>
    <property type="match status" value="1"/>
</dbReference>
<dbReference type="InterPro" id="IPR000871">
    <property type="entry name" value="Beta-lactam_class-A"/>
</dbReference>
<dbReference type="GO" id="GO:0030655">
    <property type="term" value="P:beta-lactam antibiotic catabolic process"/>
    <property type="evidence" value="ECO:0007669"/>
    <property type="project" value="InterPro"/>
</dbReference>
<keyword evidence="2" id="KW-0472">Membrane</keyword>
<dbReference type="Proteomes" id="UP000216871">
    <property type="component" value="Unassembled WGS sequence"/>
</dbReference>
<dbReference type="InterPro" id="IPR012338">
    <property type="entry name" value="Beta-lactam/transpept-like"/>
</dbReference>
<organism evidence="4 5">
    <name type="scientific">Bifidobacterium myosotis</name>
    <dbReference type="NCBI Taxonomy" id="1630166"/>
    <lineage>
        <taxon>Bacteria</taxon>
        <taxon>Bacillati</taxon>
        <taxon>Actinomycetota</taxon>
        <taxon>Actinomycetes</taxon>
        <taxon>Bifidobacteriales</taxon>
        <taxon>Bifidobacteriaceae</taxon>
        <taxon>Bifidobacterium</taxon>
    </lineage>
</organism>
<keyword evidence="2" id="KW-1133">Transmembrane helix</keyword>
<evidence type="ECO:0000313" key="4">
    <source>
        <dbReference type="EMBL" id="OZG59629.1"/>
    </source>
</evidence>
<dbReference type="Pfam" id="PF13354">
    <property type="entry name" value="Beta-lactamase2"/>
    <property type="match status" value="1"/>
</dbReference>
<keyword evidence="5" id="KW-1185">Reference proteome</keyword>
<dbReference type="GO" id="GO:0008800">
    <property type="term" value="F:beta-lactamase activity"/>
    <property type="evidence" value="ECO:0007669"/>
    <property type="project" value="InterPro"/>
</dbReference>
<feature type="compositionally biased region" description="Polar residues" evidence="1">
    <location>
        <begin position="47"/>
        <end position="59"/>
    </location>
</feature>
<dbReference type="PANTHER" id="PTHR35333">
    <property type="entry name" value="BETA-LACTAMASE"/>
    <property type="match status" value="1"/>
</dbReference>
<sequence length="351" mass="36015">MARHQRRHAVSRAGFGARGMIVVAVAALVAVAVVLAGVFVWWMPRPSTSTGESSRNASEPASGRSIASEDVSGAADLTTPGHEVLNRSGVPQPNAGIVGRKAGEARMADVKTAIATAMSASGGTWSAYAEDLTSGATVSLNEQPMVAASEIKLYVMLTIYDRLASGTLNTGGRNTDALLGEMITVSSNSATNQLVLMIGDGDMAVGMQRVTDTAARYGFASSRQLRALSDAGTDGSGTENWTSSADCGRLLAALYRGQLVSPEASQSMLTLLEGQTRRNKIPSGVPAGIQVANKTGELGGVENDAAIIWGKAADGSARDYVLVIMTSGVDSATAQQAIVGASSAVYAAMTA</sequence>
<reference evidence="4 5" key="1">
    <citation type="journal article" date="2017" name="BMC Genomics">
        <title>Comparative genomic and phylogenomic analyses of the Bifidobacteriaceae family.</title>
        <authorList>
            <person name="Lugli G.A."/>
            <person name="Milani C."/>
            <person name="Turroni F."/>
            <person name="Duranti S."/>
            <person name="Mancabelli L."/>
            <person name="Mangifesta M."/>
            <person name="Ferrario C."/>
            <person name="Modesto M."/>
            <person name="Mattarelli P."/>
            <person name="Jiri K."/>
            <person name="van Sinderen D."/>
            <person name="Ventura M."/>
        </authorList>
    </citation>
    <scope>NUCLEOTIDE SEQUENCE [LARGE SCALE GENOMIC DNA]</scope>
    <source>
        <strain evidence="4 5">DSM 100196</strain>
    </source>
</reference>
<evidence type="ECO:0000256" key="2">
    <source>
        <dbReference type="SAM" id="Phobius"/>
    </source>
</evidence>
<dbReference type="Gene3D" id="3.40.710.10">
    <property type="entry name" value="DD-peptidase/beta-lactamase superfamily"/>
    <property type="match status" value="1"/>
</dbReference>
<dbReference type="InterPro" id="IPR045155">
    <property type="entry name" value="Beta-lactam_cat"/>
</dbReference>
<feature type="region of interest" description="Disordered" evidence="1">
    <location>
        <begin position="47"/>
        <end position="97"/>
    </location>
</feature>
<dbReference type="GO" id="GO:0046677">
    <property type="term" value="P:response to antibiotic"/>
    <property type="evidence" value="ECO:0007669"/>
    <property type="project" value="InterPro"/>
</dbReference>
<keyword evidence="2" id="KW-0812">Transmembrane</keyword>
<protein>
    <submittedName>
        <fullName evidence="4">Beta-lactamase (Class A)</fullName>
    </submittedName>
</protein>
<proteinExistence type="predicted"/>
<dbReference type="SUPFAM" id="SSF56601">
    <property type="entry name" value="beta-lactamase/transpeptidase-like"/>
    <property type="match status" value="1"/>
</dbReference>
<feature type="domain" description="Beta-lactamase class A catalytic" evidence="3">
    <location>
        <begin position="177"/>
        <end position="326"/>
    </location>
</feature>
<comment type="caution">
    <text evidence="4">The sequence shown here is derived from an EMBL/GenBank/DDBJ whole genome shotgun (WGS) entry which is preliminary data.</text>
</comment>
<evidence type="ECO:0000313" key="5">
    <source>
        <dbReference type="Proteomes" id="UP000216871"/>
    </source>
</evidence>